<dbReference type="PANTHER" id="PTHR11851">
    <property type="entry name" value="METALLOPROTEASE"/>
    <property type="match status" value="1"/>
</dbReference>
<feature type="domain" description="Peptidase M16 N-terminal" evidence="3">
    <location>
        <begin position="168"/>
        <end position="303"/>
    </location>
</feature>
<reference evidence="5" key="2">
    <citation type="submission" date="2021-04" db="EMBL/GenBank/DDBJ databases">
        <authorList>
            <person name="Podell S."/>
        </authorList>
    </citation>
    <scope>NUCLEOTIDE SEQUENCE</scope>
    <source>
        <strain evidence="5">Hildebrandi</strain>
    </source>
</reference>
<evidence type="ECO:0000313" key="6">
    <source>
        <dbReference type="Proteomes" id="UP000693970"/>
    </source>
</evidence>
<dbReference type="GO" id="GO:0005739">
    <property type="term" value="C:mitochondrion"/>
    <property type="evidence" value="ECO:0007669"/>
    <property type="project" value="TreeGrafter"/>
</dbReference>
<dbReference type="InterPro" id="IPR007863">
    <property type="entry name" value="Peptidase_M16_C"/>
</dbReference>
<protein>
    <submittedName>
        <fullName evidence="5">Peptidase M16 family protein</fullName>
    </submittedName>
</protein>
<keyword evidence="6" id="KW-1185">Reference proteome</keyword>
<evidence type="ECO:0000259" key="3">
    <source>
        <dbReference type="Pfam" id="PF00675"/>
    </source>
</evidence>
<accession>A0A9K3L063</accession>
<dbReference type="AlphaFoldDB" id="A0A9K3L063"/>
<evidence type="ECO:0000259" key="4">
    <source>
        <dbReference type="Pfam" id="PF05193"/>
    </source>
</evidence>
<proteinExistence type="inferred from homology"/>
<dbReference type="OrthoDB" id="10251424at2759"/>
<dbReference type="InterPro" id="IPR011765">
    <property type="entry name" value="Pept_M16_N"/>
</dbReference>
<dbReference type="EMBL" id="JAGRRH010000017">
    <property type="protein sequence ID" value="KAG7353224.1"/>
    <property type="molecule type" value="Genomic_DNA"/>
</dbReference>
<evidence type="ECO:0000256" key="1">
    <source>
        <dbReference type="ARBA" id="ARBA00002123"/>
    </source>
</evidence>
<evidence type="ECO:0000313" key="5">
    <source>
        <dbReference type="EMBL" id="KAG7353224.1"/>
    </source>
</evidence>
<dbReference type="Proteomes" id="UP000693970">
    <property type="component" value="Unassembled WGS sequence"/>
</dbReference>
<sequence>MLLSRSARRATLAAVSTNWKQRLLNRTDEAIGSRALGSNYGIPMGQRASFSANSSASPVAFDSPYEYPTRKEAPLITTTKATDVMSTSSTPIESQKVYIPEDPFDDKGLLSTEEKEKLKEQQSQKMRSVKLSSLPITKTIPNFVPPNVPSRELEAPETLITTLDNGIRVVSQELYSQMCTVGVLTNVGSRHEDFTGTIHCLETMSFGSTKQYDGLEITQLLQDWGATRFVSHSREQTLHCIDILRPNVNKGMGLLSEVVLNPLISESPVEVEYAKEVMQFQAQEQIPELNLAEALQVAAYGVDQQLGKLHFATPESIPFLNAALVEDFYQKNIRNNPKGMVVAGAGIEHNELVDMTKEYFGNVEQQSGPLTIPSKYRGGSHFIETHSSSTVYQTILPEKEQCKVALAFPVGGWHSDSMVTACVLQALLGGGSSFSAGGPGKGMYSRMYQQVLNKYGWIETAEAFTTFAEEEGLFGVSAGTASPENVPELVKVIADQLARIAVEPVGGVELSRARNMLKCNILTQLESRLIVFEDMGRQILTYGKIEDAASTCQKIDSVTGEDVQKLVQDMLQKAPTLAATGSYINKIPRYEQVCNLFR</sequence>
<name>A0A9K3L063_9STRA</name>
<dbReference type="Pfam" id="PF05193">
    <property type="entry name" value="Peptidase_M16_C"/>
    <property type="match status" value="1"/>
</dbReference>
<dbReference type="PANTHER" id="PTHR11851:SF49">
    <property type="entry name" value="MITOCHONDRIAL-PROCESSING PEPTIDASE SUBUNIT ALPHA"/>
    <property type="match status" value="1"/>
</dbReference>
<comment type="caution">
    <text evidence="5">The sequence shown here is derived from an EMBL/GenBank/DDBJ whole genome shotgun (WGS) entry which is preliminary data.</text>
</comment>
<reference evidence="5" key="1">
    <citation type="journal article" date="2021" name="Sci. Rep.">
        <title>Diploid genomic architecture of Nitzschia inconspicua, an elite biomass production diatom.</title>
        <authorList>
            <person name="Oliver A."/>
            <person name="Podell S."/>
            <person name="Pinowska A."/>
            <person name="Traller J.C."/>
            <person name="Smith S.R."/>
            <person name="McClure R."/>
            <person name="Beliaev A."/>
            <person name="Bohutskyi P."/>
            <person name="Hill E.A."/>
            <person name="Rabines A."/>
            <person name="Zheng H."/>
            <person name="Allen L.Z."/>
            <person name="Kuo A."/>
            <person name="Grigoriev I.V."/>
            <person name="Allen A.E."/>
            <person name="Hazlebeck D."/>
            <person name="Allen E.E."/>
        </authorList>
    </citation>
    <scope>NUCLEOTIDE SEQUENCE</scope>
    <source>
        <strain evidence="5">Hildebrandi</strain>
    </source>
</reference>
<comment type="function">
    <text evidence="1">Substrate recognition and binding subunit of the essential mitochondrial processing protease (MPP), which cleaves the mitochondrial sequence off newly imported precursors proteins.</text>
</comment>
<dbReference type="Pfam" id="PF00675">
    <property type="entry name" value="Peptidase_M16"/>
    <property type="match status" value="1"/>
</dbReference>
<dbReference type="InterPro" id="IPR050361">
    <property type="entry name" value="MPP/UQCRC_Complex"/>
</dbReference>
<feature type="domain" description="Peptidase M16 C-terminal" evidence="4">
    <location>
        <begin position="321"/>
        <end position="517"/>
    </location>
</feature>
<organism evidence="5 6">
    <name type="scientific">Nitzschia inconspicua</name>
    <dbReference type="NCBI Taxonomy" id="303405"/>
    <lineage>
        <taxon>Eukaryota</taxon>
        <taxon>Sar</taxon>
        <taxon>Stramenopiles</taxon>
        <taxon>Ochrophyta</taxon>
        <taxon>Bacillariophyta</taxon>
        <taxon>Bacillariophyceae</taxon>
        <taxon>Bacillariophycidae</taxon>
        <taxon>Bacillariales</taxon>
        <taxon>Bacillariaceae</taxon>
        <taxon>Nitzschia</taxon>
    </lineage>
</organism>
<gene>
    <name evidence="5" type="ORF">IV203_009273</name>
</gene>
<comment type="similarity">
    <text evidence="2">Belongs to the peptidase M16 family.</text>
</comment>
<evidence type="ECO:0000256" key="2">
    <source>
        <dbReference type="ARBA" id="ARBA00007261"/>
    </source>
</evidence>